<dbReference type="InterPro" id="IPR001753">
    <property type="entry name" value="Enoyl-CoA_hydra/iso"/>
</dbReference>
<dbReference type="EMBL" id="JACHHT010000001">
    <property type="protein sequence ID" value="MBB6519961.1"/>
    <property type="molecule type" value="Genomic_DNA"/>
</dbReference>
<dbReference type="InParanoid" id="A0A7X0MTV9"/>
<dbReference type="Gene3D" id="3.90.226.10">
    <property type="entry name" value="2-enoyl-CoA Hydratase, Chain A, domain 1"/>
    <property type="match status" value="1"/>
</dbReference>
<comment type="caution">
    <text evidence="2">The sequence shown here is derived from an EMBL/GenBank/DDBJ whole genome shotgun (WGS) entry which is preliminary data.</text>
</comment>
<comment type="similarity">
    <text evidence="1">Belongs to the enoyl-CoA hydratase/isomerase family.</text>
</comment>
<dbReference type="RefSeq" id="WP_166852680.1">
    <property type="nucleotide sequence ID" value="NZ_JAAONY010000001.1"/>
</dbReference>
<dbReference type="PANTHER" id="PTHR11941:SF54">
    <property type="entry name" value="ENOYL-COA HYDRATASE, MITOCHONDRIAL"/>
    <property type="match status" value="1"/>
</dbReference>
<organism evidence="2 3">
    <name type="scientific">Pseudoteredinibacter isoporae</name>
    <dbReference type="NCBI Taxonomy" id="570281"/>
    <lineage>
        <taxon>Bacteria</taxon>
        <taxon>Pseudomonadati</taxon>
        <taxon>Pseudomonadota</taxon>
        <taxon>Gammaproteobacteria</taxon>
        <taxon>Cellvibrionales</taxon>
        <taxon>Cellvibrionaceae</taxon>
        <taxon>Pseudoteredinibacter</taxon>
    </lineage>
</organism>
<dbReference type="NCBIfam" id="NF004858">
    <property type="entry name" value="PRK06213.1"/>
    <property type="match status" value="1"/>
</dbReference>
<dbReference type="Proteomes" id="UP000528457">
    <property type="component" value="Unassembled WGS sequence"/>
</dbReference>
<dbReference type="InterPro" id="IPR029045">
    <property type="entry name" value="ClpP/crotonase-like_dom_sf"/>
</dbReference>
<reference evidence="2 3" key="1">
    <citation type="submission" date="2020-08" db="EMBL/GenBank/DDBJ databases">
        <title>Genomic Encyclopedia of Type Strains, Phase IV (KMG-IV): sequencing the most valuable type-strain genomes for metagenomic binning, comparative biology and taxonomic classification.</title>
        <authorList>
            <person name="Goeker M."/>
        </authorList>
    </citation>
    <scope>NUCLEOTIDE SEQUENCE [LARGE SCALE GENOMIC DNA]</scope>
    <source>
        <strain evidence="2 3">DSM 22368</strain>
    </source>
</reference>
<evidence type="ECO:0000313" key="3">
    <source>
        <dbReference type="Proteomes" id="UP000528457"/>
    </source>
</evidence>
<keyword evidence="3" id="KW-1185">Reference proteome</keyword>
<protein>
    <submittedName>
        <fullName evidence="2">Enoyl-CoA hydratase</fullName>
        <ecNumber evidence="2">4.2.1.17</ecNumber>
    </submittedName>
</protein>
<keyword evidence="2" id="KW-0456">Lyase</keyword>
<dbReference type="PANTHER" id="PTHR11941">
    <property type="entry name" value="ENOYL-COA HYDRATASE-RELATED"/>
    <property type="match status" value="1"/>
</dbReference>
<dbReference type="Pfam" id="PF00378">
    <property type="entry name" value="ECH_1"/>
    <property type="match status" value="1"/>
</dbReference>
<name>A0A7X0MTV9_9GAMM</name>
<dbReference type="EC" id="4.2.1.17" evidence="2"/>
<proteinExistence type="inferred from homology"/>
<evidence type="ECO:0000256" key="1">
    <source>
        <dbReference type="ARBA" id="ARBA00005254"/>
    </source>
</evidence>
<dbReference type="GO" id="GO:0004300">
    <property type="term" value="F:enoyl-CoA hydratase activity"/>
    <property type="evidence" value="ECO:0007669"/>
    <property type="project" value="UniProtKB-EC"/>
</dbReference>
<dbReference type="AlphaFoldDB" id="A0A7X0MTV9"/>
<accession>A0A7X0MTV9</accession>
<evidence type="ECO:0000313" key="2">
    <source>
        <dbReference type="EMBL" id="MBB6519961.1"/>
    </source>
</evidence>
<gene>
    <name evidence="2" type="ORF">HNR48_000239</name>
</gene>
<dbReference type="SUPFAM" id="SSF52096">
    <property type="entry name" value="ClpP/crotonase"/>
    <property type="match status" value="1"/>
</dbReference>
<dbReference type="GO" id="GO:0006635">
    <property type="term" value="P:fatty acid beta-oxidation"/>
    <property type="evidence" value="ECO:0007669"/>
    <property type="project" value="TreeGrafter"/>
</dbReference>
<dbReference type="CDD" id="cd06558">
    <property type="entry name" value="crotonase-like"/>
    <property type="match status" value="1"/>
</dbReference>
<sequence length="230" mass="24786">MSDLIHYTETEHAITLRFDNGKVNVLSPAMIAAINEALDRAEAAPFKAVIFTGREGMLSGGYDLGVMQQGGMAAVRDMVDAGSRLTRRMLAFPKPIIAACNGHAIAKGAFLLLASDYRIGVEGEYKISLNEVAIGLTMHHAGIELCRGRLAPVYFNRAMINAEVFNPVAAVDAGFLDKTVANEEALQQEAAAMAQHMATLNANAFAATKVKARKQHLDALDWAIEEDKKA</sequence>